<accession>A0A1G2I4X8</accession>
<evidence type="ECO:0000313" key="2">
    <source>
        <dbReference type="Proteomes" id="UP000176421"/>
    </source>
</evidence>
<organism evidence="1 2">
    <name type="scientific">Candidatus Staskawiczbacteria bacterium RIFCSPHIGHO2_02_FULL_34_9</name>
    <dbReference type="NCBI Taxonomy" id="1802206"/>
    <lineage>
        <taxon>Bacteria</taxon>
        <taxon>Candidatus Staskawicziibacteriota</taxon>
    </lineage>
</organism>
<dbReference type="Proteomes" id="UP000176421">
    <property type="component" value="Unassembled WGS sequence"/>
</dbReference>
<protein>
    <recommendedName>
        <fullName evidence="3">Methyltransferase domain-containing protein</fullName>
    </recommendedName>
</protein>
<evidence type="ECO:0008006" key="3">
    <source>
        <dbReference type="Google" id="ProtNLM"/>
    </source>
</evidence>
<sequence length="250" mass="29693">MLLKNQDMKLTVKHYYSFGKRAKEVGDNLISENSWDVVRIDDENLNTPFSIPPKREDWIKKCISNERMLKRAEDINKFIKRKNFKKIISFGAGACFMEYNLKHQNSDIVLECSDFNPKGVLRLKEIFTEATISMFDMLHGEWKNEKGVLYLFHRIDTDFSDAEWKYIFKKMYEAGIDNILFVPCNIDTYRSLFKIQLSKWYQIIIKKNKLSFAGYLRTKDAFRSLFLNFYNLSEELNINDLTGFFLTIKK</sequence>
<gene>
    <name evidence="1" type="ORF">A3D35_00245</name>
</gene>
<dbReference type="STRING" id="1802206.A3D35_00245"/>
<reference evidence="1 2" key="1">
    <citation type="journal article" date="2016" name="Nat. Commun.">
        <title>Thousands of microbial genomes shed light on interconnected biogeochemical processes in an aquifer system.</title>
        <authorList>
            <person name="Anantharaman K."/>
            <person name="Brown C.T."/>
            <person name="Hug L.A."/>
            <person name="Sharon I."/>
            <person name="Castelle C.J."/>
            <person name="Probst A.J."/>
            <person name="Thomas B.C."/>
            <person name="Singh A."/>
            <person name="Wilkins M.J."/>
            <person name="Karaoz U."/>
            <person name="Brodie E.L."/>
            <person name="Williams K.H."/>
            <person name="Hubbard S.S."/>
            <person name="Banfield J.F."/>
        </authorList>
    </citation>
    <scope>NUCLEOTIDE SEQUENCE [LARGE SCALE GENOMIC DNA]</scope>
</reference>
<dbReference type="EMBL" id="MHOS01000004">
    <property type="protein sequence ID" value="OGZ69677.1"/>
    <property type="molecule type" value="Genomic_DNA"/>
</dbReference>
<name>A0A1G2I4X8_9BACT</name>
<dbReference type="AlphaFoldDB" id="A0A1G2I4X8"/>
<evidence type="ECO:0000313" key="1">
    <source>
        <dbReference type="EMBL" id="OGZ69677.1"/>
    </source>
</evidence>
<comment type="caution">
    <text evidence="1">The sequence shown here is derived from an EMBL/GenBank/DDBJ whole genome shotgun (WGS) entry which is preliminary data.</text>
</comment>
<proteinExistence type="predicted"/>